<comment type="caution">
    <text evidence="2">The sequence shown here is derived from an EMBL/GenBank/DDBJ whole genome shotgun (WGS) entry which is preliminary data.</text>
</comment>
<protein>
    <recommendedName>
        <fullName evidence="4">Peptidase M50 domain-containing protein</fullName>
    </recommendedName>
</protein>
<feature type="transmembrane region" description="Helical" evidence="1">
    <location>
        <begin position="12"/>
        <end position="34"/>
    </location>
</feature>
<evidence type="ECO:0008006" key="4">
    <source>
        <dbReference type="Google" id="ProtNLM"/>
    </source>
</evidence>
<evidence type="ECO:0000256" key="1">
    <source>
        <dbReference type="SAM" id="Phobius"/>
    </source>
</evidence>
<keyword evidence="1" id="KW-1133">Transmembrane helix</keyword>
<keyword evidence="1" id="KW-0812">Transmembrane</keyword>
<reference evidence="2" key="1">
    <citation type="submission" date="2020-10" db="EMBL/GenBank/DDBJ databases">
        <authorList>
            <person name="Gilroy R."/>
        </authorList>
    </citation>
    <scope>NUCLEOTIDE SEQUENCE</scope>
    <source>
        <strain evidence="2">ChiSjej3B21-11622</strain>
    </source>
</reference>
<accession>A0A9D1D2G5</accession>
<gene>
    <name evidence="2" type="ORF">IAB26_09575</name>
</gene>
<name>A0A9D1D2G5_9FIRM</name>
<feature type="transmembrane region" description="Helical" evidence="1">
    <location>
        <begin position="153"/>
        <end position="172"/>
    </location>
</feature>
<reference evidence="2" key="2">
    <citation type="journal article" date="2021" name="PeerJ">
        <title>Extensive microbial diversity within the chicken gut microbiome revealed by metagenomics and culture.</title>
        <authorList>
            <person name="Gilroy R."/>
            <person name="Ravi A."/>
            <person name="Getino M."/>
            <person name="Pursley I."/>
            <person name="Horton D.L."/>
            <person name="Alikhan N.F."/>
            <person name="Baker D."/>
            <person name="Gharbi K."/>
            <person name="Hall N."/>
            <person name="Watson M."/>
            <person name="Adriaenssens E.M."/>
            <person name="Foster-Nyarko E."/>
            <person name="Jarju S."/>
            <person name="Secka A."/>
            <person name="Antonio M."/>
            <person name="Oren A."/>
            <person name="Chaudhuri R.R."/>
            <person name="La Ragione R."/>
            <person name="Hildebrand F."/>
            <person name="Pallen M.J."/>
        </authorList>
    </citation>
    <scope>NUCLEOTIDE SEQUENCE</scope>
    <source>
        <strain evidence="2">ChiSjej3B21-11622</strain>
    </source>
</reference>
<dbReference type="AlphaFoldDB" id="A0A9D1D2G5"/>
<dbReference type="Proteomes" id="UP000886886">
    <property type="component" value="Unassembled WGS sequence"/>
</dbReference>
<feature type="transmembrane region" description="Helical" evidence="1">
    <location>
        <begin position="125"/>
        <end position="147"/>
    </location>
</feature>
<feature type="transmembrane region" description="Helical" evidence="1">
    <location>
        <begin position="40"/>
        <end position="61"/>
    </location>
</feature>
<dbReference type="EMBL" id="DVFT01000141">
    <property type="protein sequence ID" value="HIQ96799.1"/>
    <property type="molecule type" value="Genomic_DNA"/>
</dbReference>
<evidence type="ECO:0000313" key="3">
    <source>
        <dbReference type="Proteomes" id="UP000886886"/>
    </source>
</evidence>
<organism evidence="2 3">
    <name type="scientific">Candidatus Limivivens merdigallinarum</name>
    <dbReference type="NCBI Taxonomy" id="2840859"/>
    <lineage>
        <taxon>Bacteria</taxon>
        <taxon>Bacillati</taxon>
        <taxon>Bacillota</taxon>
        <taxon>Clostridia</taxon>
        <taxon>Lachnospirales</taxon>
        <taxon>Lachnospiraceae</taxon>
        <taxon>Lachnospiraceae incertae sedis</taxon>
        <taxon>Candidatus Limivivens</taxon>
    </lineage>
</organism>
<sequence>MKKEGKGKKRILGSGVRVLVCGVIGWGIGFLGAMGLERGGVRLSVGAIIGILVLMAAAYYLQLILHEGGHLIFGAATGYRFSSFRIGSLMLMKTEGKYKIKRMSVAGTGGQCLMLPPEYREDFPVVLYNLGGSLWNLLTGGVCLAAFFGISVVWLKIFFLWMGVFGILVGLLNGIPMRLGGIDNDGKNIQSALKNKERRRAFWLQLQVSGKQAENVRLKDLPDEWFVFSEEETGDSLSDGVMVLAMGRLIDAHRFEEAEMLGERILEKKESLLSIYRYSVEGEMLFLELIGRRRKEMVDKCNSPEYQKWQKAMKNFPSVLRQQYAYALLYEEDREKAGKIREKFEKAAKTYPYEGDLELERELMEIVDAHQSL</sequence>
<proteinExistence type="predicted"/>
<evidence type="ECO:0000313" key="2">
    <source>
        <dbReference type="EMBL" id="HIQ96799.1"/>
    </source>
</evidence>
<keyword evidence="1" id="KW-0472">Membrane</keyword>